<evidence type="ECO:0000256" key="4">
    <source>
        <dbReference type="SAM" id="MobiDB-lite"/>
    </source>
</evidence>
<dbReference type="SMART" id="SM00220">
    <property type="entry name" value="S_TKc"/>
    <property type="match status" value="1"/>
</dbReference>
<dbReference type="InterPro" id="IPR051931">
    <property type="entry name" value="PAK3-like"/>
</dbReference>
<dbReference type="RefSeq" id="WP_185075468.1">
    <property type="nucleotide sequence ID" value="NZ_JACHMB010000001.1"/>
</dbReference>
<feature type="region of interest" description="Disordered" evidence="4">
    <location>
        <begin position="276"/>
        <end position="308"/>
    </location>
</feature>
<name>A0A7W9GEH6_9ACTN</name>
<dbReference type="InterPro" id="IPR000719">
    <property type="entry name" value="Prot_kinase_dom"/>
</dbReference>
<sequence>MRGTVLAGRYTLVEPLGPGGGTWLARDEVLHRDVAVRRIPLTTATGGLPSSGAGERERVLAGARFAASLNHPGLVTVHDVLAAGPQPWVVMDLIRGGSLDRVTAAEGPLEPGRVAAMGLRLLDALAVVHAHGHAHGAVTPGNVLIAATGETLLAGLGTATPDATPAVDVRMLVSTLVFALDGGSTPHPDHAAASPALLPRLREAAALRAALARARDGAEVRAVLAEAAAHAAVVAAEVHTVPTEVGSTSGRRTLWISVTAATALVAAVAALAVAGPGTATRDSTAATTPATPTPSRSRTAAADPSPDPCAVVVPTERVVPSRSSTCSVTVDGAGVTIKTQRNVETARKVFDALRKRRQSQTGTSKVERAVTTPVKNVPGLGDECFSQDTTVGILSSVSSNVWLRVRTMVIEVSVMGNGSAVTSEMRDTAMRAARTTAARLQGNS</sequence>
<keyword evidence="6" id="KW-0808">Transferase</keyword>
<dbReference type="EMBL" id="JACHMB010000001">
    <property type="protein sequence ID" value="MBB5782358.1"/>
    <property type="molecule type" value="Genomic_DNA"/>
</dbReference>
<keyword evidence="7" id="KW-1185">Reference proteome</keyword>
<keyword evidence="6" id="KW-0723">Serine/threonine-protein kinase</keyword>
<comment type="similarity">
    <text evidence="1">Belongs to the protein kinase superfamily. STE Ser/Thr protein kinase family. STE20 subfamily.</text>
</comment>
<dbReference type="Gene3D" id="3.30.200.20">
    <property type="entry name" value="Phosphorylase Kinase, domain 1"/>
    <property type="match status" value="1"/>
</dbReference>
<evidence type="ECO:0000256" key="1">
    <source>
        <dbReference type="ARBA" id="ARBA00008874"/>
    </source>
</evidence>
<feature type="compositionally biased region" description="Low complexity" evidence="4">
    <location>
        <begin position="276"/>
        <end position="302"/>
    </location>
</feature>
<reference evidence="6 7" key="1">
    <citation type="submission" date="2020-08" db="EMBL/GenBank/DDBJ databases">
        <title>Sequencing the genomes of 1000 actinobacteria strains.</title>
        <authorList>
            <person name="Klenk H.-P."/>
        </authorList>
    </citation>
    <scope>NUCLEOTIDE SEQUENCE [LARGE SCALE GENOMIC DNA]</scope>
    <source>
        <strain evidence="6 7">DSM 45507</strain>
    </source>
</reference>
<comment type="caution">
    <text evidence="6">The sequence shown here is derived from an EMBL/GenBank/DDBJ whole genome shotgun (WGS) entry which is preliminary data.</text>
</comment>
<dbReference type="SUPFAM" id="SSF56112">
    <property type="entry name" value="Protein kinase-like (PK-like)"/>
    <property type="match status" value="1"/>
</dbReference>
<keyword evidence="3" id="KW-0067">ATP-binding</keyword>
<dbReference type="PANTHER" id="PTHR45832">
    <property type="entry name" value="SERINE/THREONINE-PROTEIN KINASE SAMKA-RELATED-RELATED"/>
    <property type="match status" value="1"/>
</dbReference>
<gene>
    <name evidence="6" type="ORF">HD596_009114</name>
</gene>
<dbReference type="PROSITE" id="PS50011">
    <property type="entry name" value="PROTEIN_KINASE_DOM"/>
    <property type="match status" value="1"/>
</dbReference>
<evidence type="ECO:0000256" key="2">
    <source>
        <dbReference type="ARBA" id="ARBA00022741"/>
    </source>
</evidence>
<protein>
    <submittedName>
        <fullName evidence="6">Serine/threonine protein kinase</fullName>
    </submittedName>
</protein>
<feature type="domain" description="Protein kinase" evidence="5">
    <location>
        <begin position="10"/>
        <end position="370"/>
    </location>
</feature>
<evidence type="ECO:0000313" key="7">
    <source>
        <dbReference type="Proteomes" id="UP000579153"/>
    </source>
</evidence>
<dbReference type="GO" id="GO:0004674">
    <property type="term" value="F:protein serine/threonine kinase activity"/>
    <property type="evidence" value="ECO:0007669"/>
    <property type="project" value="UniProtKB-KW"/>
</dbReference>
<evidence type="ECO:0000313" key="6">
    <source>
        <dbReference type="EMBL" id="MBB5782358.1"/>
    </source>
</evidence>
<dbReference type="PANTHER" id="PTHR45832:SF22">
    <property type="entry name" value="SERINE_THREONINE-PROTEIN KINASE SAMKA-RELATED"/>
    <property type="match status" value="1"/>
</dbReference>
<keyword evidence="6" id="KW-0418">Kinase</keyword>
<evidence type="ECO:0000256" key="3">
    <source>
        <dbReference type="ARBA" id="ARBA00022840"/>
    </source>
</evidence>
<proteinExistence type="inferred from homology"/>
<dbReference type="AlphaFoldDB" id="A0A7W9GEH6"/>
<dbReference type="Proteomes" id="UP000579153">
    <property type="component" value="Unassembled WGS sequence"/>
</dbReference>
<organism evidence="6 7">
    <name type="scientific">Nonomuraea jabiensis</name>
    <dbReference type="NCBI Taxonomy" id="882448"/>
    <lineage>
        <taxon>Bacteria</taxon>
        <taxon>Bacillati</taxon>
        <taxon>Actinomycetota</taxon>
        <taxon>Actinomycetes</taxon>
        <taxon>Streptosporangiales</taxon>
        <taxon>Streptosporangiaceae</taxon>
        <taxon>Nonomuraea</taxon>
    </lineage>
</organism>
<dbReference type="Gene3D" id="1.10.510.10">
    <property type="entry name" value="Transferase(Phosphotransferase) domain 1"/>
    <property type="match status" value="1"/>
</dbReference>
<dbReference type="Pfam" id="PF00069">
    <property type="entry name" value="Pkinase"/>
    <property type="match status" value="1"/>
</dbReference>
<keyword evidence="2" id="KW-0547">Nucleotide-binding</keyword>
<evidence type="ECO:0000259" key="5">
    <source>
        <dbReference type="PROSITE" id="PS50011"/>
    </source>
</evidence>
<dbReference type="InterPro" id="IPR011009">
    <property type="entry name" value="Kinase-like_dom_sf"/>
</dbReference>
<dbReference type="GO" id="GO:0005524">
    <property type="term" value="F:ATP binding"/>
    <property type="evidence" value="ECO:0007669"/>
    <property type="project" value="UniProtKB-KW"/>
</dbReference>
<accession>A0A7W9GEH6</accession>